<reference evidence="1 2" key="1">
    <citation type="journal article" date="2019" name="Sci. Rep.">
        <title>A high-quality genome of Eragrostis curvula grass provides insights into Poaceae evolution and supports new strategies to enhance forage quality.</title>
        <authorList>
            <person name="Carballo J."/>
            <person name="Santos B.A.C.M."/>
            <person name="Zappacosta D."/>
            <person name="Garbus I."/>
            <person name="Selva J.P."/>
            <person name="Gallo C.A."/>
            <person name="Diaz A."/>
            <person name="Albertini E."/>
            <person name="Caccamo M."/>
            <person name="Echenique V."/>
        </authorList>
    </citation>
    <scope>NUCLEOTIDE SEQUENCE [LARGE SCALE GENOMIC DNA]</scope>
    <source>
        <strain evidence="2">cv. Victoria</strain>
        <tissue evidence="1">Leaf</tissue>
    </source>
</reference>
<accession>A0A5J9SIW8</accession>
<keyword evidence="2" id="KW-1185">Reference proteome</keyword>
<evidence type="ECO:0000313" key="1">
    <source>
        <dbReference type="EMBL" id="TVT98875.1"/>
    </source>
</evidence>
<protein>
    <submittedName>
        <fullName evidence="1">Uncharacterized protein</fullName>
    </submittedName>
</protein>
<sequence>GASAAMIDKGKREKRMGRNLEKRTKSIYDKLLVQVAEGKTRPEVPIQAAKFASEGGIILRDQVPILTHWKEYKKDQSIVSNYIGKVNASFTIDINSMPVRDACADLLKGEQRQMRYRLKKKYFDGIHAKDVSITSPVKSMIDQQWWALVDMWSKPERKVWTFSYWYYVL</sequence>
<dbReference type="AlphaFoldDB" id="A0A5J9SIW8"/>
<gene>
    <name evidence="1" type="ORF">EJB05_55792</name>
</gene>
<dbReference type="Proteomes" id="UP000324897">
    <property type="component" value="Unassembled WGS sequence"/>
</dbReference>
<dbReference type="OrthoDB" id="693053at2759"/>
<proteinExistence type="predicted"/>
<organism evidence="1 2">
    <name type="scientific">Eragrostis curvula</name>
    <name type="common">weeping love grass</name>
    <dbReference type="NCBI Taxonomy" id="38414"/>
    <lineage>
        <taxon>Eukaryota</taxon>
        <taxon>Viridiplantae</taxon>
        <taxon>Streptophyta</taxon>
        <taxon>Embryophyta</taxon>
        <taxon>Tracheophyta</taxon>
        <taxon>Spermatophyta</taxon>
        <taxon>Magnoliopsida</taxon>
        <taxon>Liliopsida</taxon>
        <taxon>Poales</taxon>
        <taxon>Poaceae</taxon>
        <taxon>PACMAD clade</taxon>
        <taxon>Chloridoideae</taxon>
        <taxon>Eragrostideae</taxon>
        <taxon>Eragrostidinae</taxon>
        <taxon>Eragrostis</taxon>
    </lineage>
</organism>
<dbReference type="PANTHER" id="PTHR33063:SF16">
    <property type="entry name" value="OS02G0241300 PROTEIN"/>
    <property type="match status" value="1"/>
</dbReference>
<dbReference type="Gramene" id="TVT98875">
    <property type="protein sequence ID" value="TVT98875"/>
    <property type="gene ID" value="EJB05_55792"/>
</dbReference>
<dbReference type="PANTHER" id="PTHR33063">
    <property type="entry name" value="OS02G0583500 PROTEIN"/>
    <property type="match status" value="1"/>
</dbReference>
<feature type="non-terminal residue" evidence="1">
    <location>
        <position position="1"/>
    </location>
</feature>
<comment type="caution">
    <text evidence="1">The sequence shown here is derived from an EMBL/GenBank/DDBJ whole genome shotgun (WGS) entry which is preliminary data.</text>
</comment>
<dbReference type="EMBL" id="RWGY01000791">
    <property type="protein sequence ID" value="TVT98875.1"/>
    <property type="molecule type" value="Genomic_DNA"/>
</dbReference>
<name>A0A5J9SIW8_9POAL</name>
<evidence type="ECO:0000313" key="2">
    <source>
        <dbReference type="Proteomes" id="UP000324897"/>
    </source>
</evidence>